<name>A0ABQ9H0L3_9NEOP</name>
<evidence type="ECO:0000256" key="1">
    <source>
        <dbReference type="SAM" id="MobiDB-lite"/>
    </source>
</evidence>
<dbReference type="Pfam" id="PF00147">
    <property type="entry name" value="Fibrinogen_C"/>
    <property type="match status" value="1"/>
</dbReference>
<reference evidence="3 4" key="1">
    <citation type="submission" date="2023-02" db="EMBL/GenBank/DDBJ databases">
        <title>LHISI_Scaffold_Assembly.</title>
        <authorList>
            <person name="Stuart O.P."/>
            <person name="Cleave R."/>
            <person name="Magrath M.J.L."/>
            <person name="Mikheyev A.S."/>
        </authorList>
    </citation>
    <scope>NUCLEOTIDE SEQUENCE [LARGE SCALE GENOMIC DNA]</scope>
    <source>
        <strain evidence="3">Daus_M_001</strain>
        <tissue evidence="3">Leg muscle</tissue>
    </source>
</reference>
<evidence type="ECO:0000313" key="4">
    <source>
        <dbReference type="Proteomes" id="UP001159363"/>
    </source>
</evidence>
<dbReference type="InterPro" id="IPR036056">
    <property type="entry name" value="Fibrinogen-like_C"/>
</dbReference>
<gene>
    <name evidence="3" type="ORF">PR048_022286</name>
</gene>
<protein>
    <recommendedName>
        <fullName evidence="2">Fibrinogen C-terminal domain-containing protein</fullName>
    </recommendedName>
</protein>
<dbReference type="PROSITE" id="PS51406">
    <property type="entry name" value="FIBRINOGEN_C_2"/>
    <property type="match status" value="1"/>
</dbReference>
<evidence type="ECO:0000313" key="3">
    <source>
        <dbReference type="EMBL" id="KAJ8877828.1"/>
    </source>
</evidence>
<accession>A0ABQ9H0L3</accession>
<sequence>MLTDFSGVMHAVIRVSPLSLSPLIFLLRRPRTSPTERLVILNSAEEESLGGGSRKTGLPDSNSEMGGPRAGQSQDAVQLGGRRLVSPPHLTPPVSPPPAHLPGRNTATACGIPNTPPRSDSRSLWHAHPCVRARSRNHDSAPICCFDSNQAGLLKFFIKDNVCLPRRSKSSLGEVVTSLPDAAGGNDTEDSMAAVVQQLTRVQKEYQQIVDRLPHDDVAGQRVFFSRISRFPHPCIPELLHNHLASSSSVLKTSMLRTAQISSLTLSLTINVSVTRNCLASGGVMHPGLTLIAPGPGGPLVAACDVHGWTLVQRRVDGSQEFNRNWADYAVGFGSPAVKLFALDEEVFPFLVSHENCSTGRQTSRPGTSKWLAVWSSLECWTTTNRKRLGRGSDDGWERGFGRRFTNHRPSHKSFHPTITPPPPPLPNRLHYPLHVAVIVRRPVLLPHLLNGLRKVENYREWTISVGKSEVVVGTCAQKNKIKSTSFLDCAQFLNGSHFIFPRRNYLELPLGPRWCGGQTTRLPPRRTAFDSWRGRALIFARGDRSR</sequence>
<dbReference type="Gene3D" id="3.90.215.10">
    <property type="entry name" value="Gamma Fibrinogen, chain A, domain 1"/>
    <property type="match status" value="1"/>
</dbReference>
<dbReference type="EMBL" id="JARBHB010000008">
    <property type="protein sequence ID" value="KAJ8877828.1"/>
    <property type="molecule type" value="Genomic_DNA"/>
</dbReference>
<proteinExistence type="predicted"/>
<keyword evidence="4" id="KW-1185">Reference proteome</keyword>
<evidence type="ECO:0000259" key="2">
    <source>
        <dbReference type="PROSITE" id="PS51406"/>
    </source>
</evidence>
<dbReference type="SUPFAM" id="SSF56496">
    <property type="entry name" value="Fibrinogen C-terminal domain-like"/>
    <property type="match status" value="1"/>
</dbReference>
<feature type="domain" description="Fibrinogen C-terminal" evidence="2">
    <location>
        <begin position="269"/>
        <end position="336"/>
    </location>
</feature>
<dbReference type="Proteomes" id="UP001159363">
    <property type="component" value="Chromosome 7"/>
</dbReference>
<comment type="caution">
    <text evidence="3">The sequence shown here is derived from an EMBL/GenBank/DDBJ whole genome shotgun (WGS) entry which is preliminary data.</text>
</comment>
<dbReference type="InterPro" id="IPR002181">
    <property type="entry name" value="Fibrinogen_a/b/g_C_dom"/>
</dbReference>
<feature type="region of interest" description="Disordered" evidence="1">
    <location>
        <begin position="42"/>
        <end position="77"/>
    </location>
</feature>
<organism evidence="3 4">
    <name type="scientific">Dryococelus australis</name>
    <dbReference type="NCBI Taxonomy" id="614101"/>
    <lineage>
        <taxon>Eukaryota</taxon>
        <taxon>Metazoa</taxon>
        <taxon>Ecdysozoa</taxon>
        <taxon>Arthropoda</taxon>
        <taxon>Hexapoda</taxon>
        <taxon>Insecta</taxon>
        <taxon>Pterygota</taxon>
        <taxon>Neoptera</taxon>
        <taxon>Polyneoptera</taxon>
        <taxon>Phasmatodea</taxon>
        <taxon>Verophasmatodea</taxon>
        <taxon>Anareolatae</taxon>
        <taxon>Phasmatidae</taxon>
        <taxon>Eurycanthinae</taxon>
        <taxon>Dryococelus</taxon>
    </lineage>
</organism>
<dbReference type="InterPro" id="IPR014716">
    <property type="entry name" value="Fibrinogen_a/b/g_C_1"/>
</dbReference>